<evidence type="ECO:0000259" key="1">
    <source>
        <dbReference type="Pfam" id="PF01498"/>
    </source>
</evidence>
<dbReference type="Ensembl" id="ENSOTST00005183877.1">
    <property type="protein sequence ID" value="ENSOTSP00005127377.1"/>
    <property type="gene ID" value="ENSOTSG00005075492.1"/>
</dbReference>
<dbReference type="Ensembl" id="ENSOTST00005153412.1">
    <property type="protein sequence ID" value="ENSOTSP00005130595.1"/>
    <property type="gene ID" value="ENSOTSG00005075492.1"/>
</dbReference>
<organism evidence="2 3">
    <name type="scientific">Oncorhynchus tshawytscha</name>
    <name type="common">Chinook salmon</name>
    <name type="synonym">Salmo tshawytscha</name>
    <dbReference type="NCBI Taxonomy" id="74940"/>
    <lineage>
        <taxon>Eukaryota</taxon>
        <taxon>Metazoa</taxon>
        <taxon>Chordata</taxon>
        <taxon>Craniata</taxon>
        <taxon>Vertebrata</taxon>
        <taxon>Euteleostomi</taxon>
        <taxon>Actinopterygii</taxon>
        <taxon>Neopterygii</taxon>
        <taxon>Teleostei</taxon>
        <taxon>Protacanthopterygii</taxon>
        <taxon>Salmoniformes</taxon>
        <taxon>Salmonidae</taxon>
        <taxon>Salmoninae</taxon>
        <taxon>Oncorhynchus</taxon>
    </lineage>
</organism>
<evidence type="ECO:0000313" key="3">
    <source>
        <dbReference type="Proteomes" id="UP000694402"/>
    </source>
</evidence>
<evidence type="ECO:0000313" key="2">
    <source>
        <dbReference type="Ensembl" id="ENSOTSP00005127377.1"/>
    </source>
</evidence>
<accession>A0AAZ3QDJ1</accession>
<dbReference type="AlphaFoldDB" id="A0AAZ3QDJ1"/>
<gene>
    <name evidence="2" type="primary">EIF4E1B</name>
</gene>
<name>A0AAZ3QDJ1_ONCTS</name>
<proteinExistence type="predicted"/>
<dbReference type="GO" id="GO:0006313">
    <property type="term" value="P:DNA transposition"/>
    <property type="evidence" value="ECO:0007669"/>
    <property type="project" value="InterPro"/>
</dbReference>
<protein>
    <recommendedName>
        <fullName evidence="1">Transposase Tc1-like domain-containing protein</fullName>
    </recommendedName>
</protein>
<dbReference type="Pfam" id="PF01498">
    <property type="entry name" value="HTH_Tnp_Tc3_2"/>
    <property type="match status" value="1"/>
</dbReference>
<dbReference type="GO" id="GO:0015074">
    <property type="term" value="P:DNA integration"/>
    <property type="evidence" value="ECO:0007669"/>
    <property type="project" value="InterPro"/>
</dbReference>
<dbReference type="Proteomes" id="UP000694402">
    <property type="component" value="Unassembled WGS sequence"/>
</dbReference>
<dbReference type="InterPro" id="IPR036397">
    <property type="entry name" value="RNaseH_sf"/>
</dbReference>
<dbReference type="Gene3D" id="3.30.420.10">
    <property type="entry name" value="Ribonuclease H-like superfamily/Ribonuclease H"/>
    <property type="match status" value="1"/>
</dbReference>
<reference evidence="3" key="1">
    <citation type="journal article" date="2018" name="PLoS ONE">
        <title>Chinook salmon (Oncorhynchus tshawytscha) genome and transcriptome.</title>
        <authorList>
            <person name="Christensen K.A."/>
            <person name="Leong J.S."/>
            <person name="Sakhrani D."/>
            <person name="Biagi C.A."/>
            <person name="Minkley D.R."/>
            <person name="Withler R.E."/>
            <person name="Rondeau E.B."/>
            <person name="Koop B.F."/>
            <person name="Devlin R.H."/>
        </authorList>
    </citation>
    <scope>NUCLEOTIDE SEQUENCE [LARGE SCALE GENOMIC DNA]</scope>
</reference>
<reference evidence="2" key="2">
    <citation type="submission" date="2025-05" db="UniProtKB">
        <authorList>
            <consortium name="Ensembl"/>
        </authorList>
    </citation>
    <scope>IDENTIFICATION</scope>
</reference>
<feature type="domain" description="Transposase Tc1-like" evidence="1">
    <location>
        <begin position="3"/>
        <end position="49"/>
    </location>
</feature>
<dbReference type="GeneTree" id="ENSGT01150000286979"/>
<dbReference type="GO" id="GO:0003677">
    <property type="term" value="F:DNA binding"/>
    <property type="evidence" value="ECO:0007669"/>
    <property type="project" value="InterPro"/>
</dbReference>
<keyword evidence="3" id="KW-1185">Reference proteome</keyword>
<dbReference type="InterPro" id="IPR002492">
    <property type="entry name" value="Transposase_Tc1-like"/>
</dbReference>
<sequence length="195" mass="22207">MLEETGTKVSISTVKRVQCRHNLKGRSARKKPLLQNRHKKARLRFATEYGDKGCTFWRNVLWSDETKIDLFGHNDHSYVWSKKGGACNPKNSIPTMKHEGGSIMLWWCFAAAGTGALHKIDGIMREENCVDILKQHLKISVRKLNLVANGPSKWTMTPSILPKLWQNGLRTTKSRYWSGHHKALTSILLKICGQN</sequence>